<dbReference type="PROSITE" id="PS50166">
    <property type="entry name" value="IMPORTIN_B_NT"/>
    <property type="match status" value="1"/>
</dbReference>
<keyword evidence="7" id="KW-0539">Nucleus</keyword>
<comment type="subcellular location">
    <subcellularLocation>
        <location evidence="2">Cytoplasm</location>
    </subcellularLocation>
    <subcellularLocation>
        <location evidence="1">Nucleus</location>
    </subcellularLocation>
</comment>
<comment type="caution">
    <text evidence="9">The sequence shown here is derived from an EMBL/GenBank/DDBJ whole genome shotgun (WGS) entry which is preliminary data.</text>
</comment>
<evidence type="ECO:0000256" key="7">
    <source>
        <dbReference type="ARBA" id="ARBA00023242"/>
    </source>
</evidence>
<dbReference type="Gene3D" id="1.25.10.10">
    <property type="entry name" value="Leucine-rich Repeat Variant"/>
    <property type="match status" value="1"/>
</dbReference>
<keyword evidence="10" id="KW-1185">Reference proteome</keyword>
<dbReference type="PANTHER" id="PTHR10997">
    <property type="entry name" value="IMPORTIN-7, 8, 11"/>
    <property type="match status" value="1"/>
</dbReference>
<evidence type="ECO:0000256" key="4">
    <source>
        <dbReference type="ARBA" id="ARBA00022448"/>
    </source>
</evidence>
<dbReference type="GO" id="GO:0005737">
    <property type="term" value="C:cytoplasm"/>
    <property type="evidence" value="ECO:0007669"/>
    <property type="project" value="UniProtKB-SubCell"/>
</dbReference>
<accession>A0ABC8KXP4</accession>
<dbReference type="InterPro" id="IPR016024">
    <property type="entry name" value="ARM-type_fold"/>
</dbReference>
<dbReference type="SMART" id="SM00913">
    <property type="entry name" value="IBN_N"/>
    <property type="match status" value="1"/>
</dbReference>
<protein>
    <recommendedName>
        <fullName evidence="8">Importin N-terminal domain-containing protein</fullName>
    </recommendedName>
</protein>
<evidence type="ECO:0000313" key="9">
    <source>
        <dbReference type="EMBL" id="CAH8362792.1"/>
    </source>
</evidence>
<gene>
    <name evidence="9" type="ORF">ERUC_LOCUS28548</name>
</gene>
<dbReference type="GO" id="GO:0015031">
    <property type="term" value="P:protein transport"/>
    <property type="evidence" value="ECO:0007669"/>
    <property type="project" value="UniProtKB-KW"/>
</dbReference>
<comment type="similarity">
    <text evidence="3">Belongs to the PPR family. PCMP-H subfamily.</text>
</comment>
<keyword evidence="4" id="KW-0813">Transport</keyword>
<proteinExistence type="inferred from homology"/>
<dbReference type="InterPro" id="IPR001494">
    <property type="entry name" value="Importin-beta_N"/>
</dbReference>
<evidence type="ECO:0000256" key="2">
    <source>
        <dbReference type="ARBA" id="ARBA00004496"/>
    </source>
</evidence>
<evidence type="ECO:0000256" key="6">
    <source>
        <dbReference type="ARBA" id="ARBA00022927"/>
    </source>
</evidence>
<evidence type="ECO:0000256" key="3">
    <source>
        <dbReference type="ARBA" id="ARBA00006643"/>
    </source>
</evidence>
<evidence type="ECO:0000256" key="5">
    <source>
        <dbReference type="ARBA" id="ARBA00022490"/>
    </source>
</evidence>
<dbReference type="SUPFAM" id="SSF48371">
    <property type="entry name" value="ARM repeat"/>
    <property type="match status" value="1"/>
</dbReference>
<name>A0ABC8KXP4_ERUVS</name>
<dbReference type="EMBL" id="CAKOAT010341820">
    <property type="protein sequence ID" value="CAH8362792.1"/>
    <property type="molecule type" value="Genomic_DNA"/>
</dbReference>
<reference evidence="9 10" key="1">
    <citation type="submission" date="2022-03" db="EMBL/GenBank/DDBJ databases">
        <authorList>
            <person name="Macdonald S."/>
            <person name="Ahmed S."/>
            <person name="Newling K."/>
        </authorList>
    </citation>
    <scope>NUCLEOTIDE SEQUENCE [LARGE SCALE GENOMIC DNA]</scope>
</reference>
<dbReference type="InterPro" id="IPR011989">
    <property type="entry name" value="ARM-like"/>
</dbReference>
<evidence type="ECO:0000256" key="1">
    <source>
        <dbReference type="ARBA" id="ARBA00004123"/>
    </source>
</evidence>
<dbReference type="Pfam" id="PF03810">
    <property type="entry name" value="IBN_N"/>
    <property type="match status" value="1"/>
</dbReference>
<dbReference type="AlphaFoldDB" id="A0ABC8KXP4"/>
<dbReference type="GO" id="GO:0005634">
    <property type="term" value="C:nucleus"/>
    <property type="evidence" value="ECO:0007669"/>
    <property type="project" value="UniProtKB-SubCell"/>
</dbReference>
<dbReference type="Pfam" id="PF14432">
    <property type="entry name" value="DYW_deaminase"/>
    <property type="match status" value="1"/>
</dbReference>
<evidence type="ECO:0000259" key="8">
    <source>
        <dbReference type="PROSITE" id="PS50166"/>
    </source>
</evidence>
<sequence>MDLPSLALILRATALSPNPDEPKASEKQLNQLQHTPQHLVRLLQIAVDGNCDMAVRQMASIQFKNFIAKNWSPGDLGAGEQQRILQSNKELVRDNILVYVTQVPTLLRINKSMELCLCCGYSLENMKTLDFKFLLKPNNRNTPRIVEEGENRLLIGGLLQSGDARNAAFHEGGGEVTMALVSLSFSWIDHKEMALESAFSMSFCSFHVPKAITIERETLSFHRTIISRTKGIAGEGEVQNLRISSDLKRVYKNEKGDTQAHNGDRVTARKLPGSVREDNQEISGQKKAILDRSKAVVKLKSLVKEVREAGYVPETKYVLHDIDEEAKEKALMHHSERLAIAFGLINTPPGTTIRVMKNLRICGDCHNFIKILSSIEDREFVVRDNKRFHHFRDGICSCGDYW</sequence>
<dbReference type="PANTHER" id="PTHR10997:SF18">
    <property type="entry name" value="D-IMPORTIN 7_RANBP7"/>
    <property type="match status" value="1"/>
</dbReference>
<dbReference type="InterPro" id="IPR032867">
    <property type="entry name" value="DYW_dom"/>
</dbReference>
<evidence type="ECO:0000313" key="10">
    <source>
        <dbReference type="Proteomes" id="UP001642260"/>
    </source>
</evidence>
<dbReference type="Proteomes" id="UP001642260">
    <property type="component" value="Unassembled WGS sequence"/>
</dbReference>
<keyword evidence="6" id="KW-0653">Protein transport</keyword>
<keyword evidence="5" id="KW-0963">Cytoplasm</keyword>
<organism evidence="9 10">
    <name type="scientific">Eruca vesicaria subsp. sativa</name>
    <name type="common">Garden rocket</name>
    <name type="synonym">Eruca sativa</name>
    <dbReference type="NCBI Taxonomy" id="29727"/>
    <lineage>
        <taxon>Eukaryota</taxon>
        <taxon>Viridiplantae</taxon>
        <taxon>Streptophyta</taxon>
        <taxon>Embryophyta</taxon>
        <taxon>Tracheophyta</taxon>
        <taxon>Spermatophyta</taxon>
        <taxon>Magnoliopsida</taxon>
        <taxon>eudicotyledons</taxon>
        <taxon>Gunneridae</taxon>
        <taxon>Pentapetalae</taxon>
        <taxon>rosids</taxon>
        <taxon>malvids</taxon>
        <taxon>Brassicales</taxon>
        <taxon>Brassicaceae</taxon>
        <taxon>Brassiceae</taxon>
        <taxon>Eruca</taxon>
    </lineage>
</organism>
<feature type="domain" description="Importin N-terminal" evidence="8">
    <location>
        <begin position="25"/>
        <end position="102"/>
    </location>
</feature>